<dbReference type="AlphaFoldDB" id="A0A086JDF0"/>
<dbReference type="EMBL" id="AEYH02003236">
    <property type="protein sequence ID" value="KFG30168.1"/>
    <property type="molecule type" value="Genomic_DNA"/>
</dbReference>
<dbReference type="PROSITE" id="PS51192">
    <property type="entry name" value="HELICASE_ATP_BIND_1"/>
    <property type="match status" value="1"/>
</dbReference>
<organism evidence="5 6">
    <name type="scientific">Toxoplasma gondii FOU</name>
    <dbReference type="NCBI Taxonomy" id="943167"/>
    <lineage>
        <taxon>Eukaryota</taxon>
        <taxon>Sar</taxon>
        <taxon>Alveolata</taxon>
        <taxon>Apicomplexa</taxon>
        <taxon>Conoidasida</taxon>
        <taxon>Coccidia</taxon>
        <taxon>Eucoccidiorida</taxon>
        <taxon>Eimeriorina</taxon>
        <taxon>Sarcocystidae</taxon>
        <taxon>Toxoplasma</taxon>
    </lineage>
</organism>
<dbReference type="InterPro" id="IPR014001">
    <property type="entry name" value="Helicase_ATP-bd"/>
</dbReference>
<feature type="domain" description="Helicase ATP-binding" evidence="4">
    <location>
        <begin position="15"/>
        <end position="79"/>
    </location>
</feature>
<protein>
    <submittedName>
        <fullName evidence="5">DEAD/DEAH box helicase</fullName>
    </submittedName>
</protein>
<dbReference type="Pfam" id="PF00270">
    <property type="entry name" value="DEAD"/>
    <property type="match status" value="1"/>
</dbReference>
<dbReference type="Gene3D" id="3.40.50.300">
    <property type="entry name" value="P-loop containing nucleotide triphosphate hydrolases"/>
    <property type="match status" value="1"/>
</dbReference>
<dbReference type="GO" id="GO:0016787">
    <property type="term" value="F:hydrolase activity"/>
    <property type="evidence" value="ECO:0007669"/>
    <property type="project" value="UniProtKB-KW"/>
</dbReference>
<keyword evidence="1" id="KW-0378">Hydrolase</keyword>
<dbReference type="GO" id="GO:0003676">
    <property type="term" value="F:nucleic acid binding"/>
    <property type="evidence" value="ECO:0007669"/>
    <property type="project" value="InterPro"/>
</dbReference>
<gene>
    <name evidence="5" type="ORF">TGFOU_407450</name>
</gene>
<feature type="transmembrane region" description="Helical" evidence="3">
    <location>
        <begin position="12"/>
        <end position="34"/>
    </location>
</feature>
<dbReference type="Proteomes" id="UP000028838">
    <property type="component" value="Unassembled WGS sequence"/>
</dbReference>
<reference evidence="5 6" key="1">
    <citation type="submission" date="2014-07" db="EMBL/GenBank/DDBJ databases">
        <authorList>
            <person name="Sibley D."/>
            <person name="Venepally P."/>
            <person name="Karamycheva S."/>
            <person name="Hadjithomas M."/>
            <person name="Khan A."/>
            <person name="Brunk B."/>
            <person name="Roos D."/>
            <person name="Caler E."/>
            <person name="Lorenzi H."/>
        </authorList>
    </citation>
    <scope>NUCLEOTIDE SEQUENCE [LARGE SCALE GENOMIC DNA]</scope>
    <source>
        <strain evidence="5 6">FOU</strain>
    </source>
</reference>
<evidence type="ECO:0000256" key="2">
    <source>
        <dbReference type="ARBA" id="ARBA00022806"/>
    </source>
</evidence>
<keyword evidence="3" id="KW-0812">Transmembrane</keyword>
<dbReference type="PANTHER" id="PTHR44533">
    <property type="entry name" value="DEAD/H RNA HELICASE, PUTATIVE-RELATED"/>
    <property type="match status" value="1"/>
</dbReference>
<evidence type="ECO:0000313" key="5">
    <source>
        <dbReference type="EMBL" id="KFG30168.1"/>
    </source>
</evidence>
<evidence type="ECO:0000259" key="4">
    <source>
        <dbReference type="PROSITE" id="PS51192"/>
    </source>
</evidence>
<feature type="non-terminal residue" evidence="5">
    <location>
        <position position="79"/>
    </location>
</feature>
<keyword evidence="2 5" id="KW-0347">Helicase</keyword>
<keyword evidence="2 5" id="KW-0067">ATP-binding</keyword>
<evidence type="ECO:0000313" key="6">
    <source>
        <dbReference type="Proteomes" id="UP000028838"/>
    </source>
</evidence>
<comment type="caution">
    <text evidence="5">The sequence shown here is derived from an EMBL/GenBank/DDBJ whole genome shotgun (WGS) entry which is preliminary data.</text>
</comment>
<dbReference type="SUPFAM" id="SSF52540">
    <property type="entry name" value="P-loop containing nucleoside triphosphate hydrolases"/>
    <property type="match status" value="1"/>
</dbReference>
<feature type="non-terminal residue" evidence="5">
    <location>
        <position position="1"/>
    </location>
</feature>
<dbReference type="VEuPathDB" id="ToxoDB:TGFOU_407450"/>
<keyword evidence="3" id="KW-1133">Transmembrane helix</keyword>
<dbReference type="PANTHER" id="PTHR44533:SF4">
    <property type="entry name" value="DEAD_H RNA HELICASE, PUTATIVE-RELATED"/>
    <property type="match status" value="1"/>
</dbReference>
<dbReference type="GO" id="GO:0005737">
    <property type="term" value="C:cytoplasm"/>
    <property type="evidence" value="ECO:0007669"/>
    <property type="project" value="TreeGrafter"/>
</dbReference>
<keyword evidence="2 5" id="KW-0547">Nucleotide-binding</keyword>
<dbReference type="InterPro" id="IPR011545">
    <property type="entry name" value="DEAD/DEAH_box_helicase_dom"/>
</dbReference>
<accession>A0A086JDF0</accession>
<dbReference type="InterPro" id="IPR027417">
    <property type="entry name" value="P-loop_NTPase"/>
</dbReference>
<dbReference type="GO" id="GO:0004386">
    <property type="term" value="F:helicase activity"/>
    <property type="evidence" value="ECO:0007669"/>
    <property type="project" value="UniProtKB-KW"/>
</dbReference>
<dbReference type="GO" id="GO:0005524">
    <property type="term" value="F:ATP binding"/>
    <property type="evidence" value="ECO:0007669"/>
    <property type="project" value="InterPro"/>
</dbReference>
<evidence type="ECO:0000256" key="3">
    <source>
        <dbReference type="SAM" id="Phobius"/>
    </source>
</evidence>
<keyword evidence="3" id="KW-0472">Membrane</keyword>
<evidence type="ECO:0000256" key="1">
    <source>
        <dbReference type="ARBA" id="ARBA00022801"/>
    </source>
</evidence>
<name>A0A086JDF0_TOXGO</name>
<proteinExistence type="predicted"/>
<sequence length="79" mass="8968">ACVCVSFFVRAFVLQVIVTLPHILEMLLMSGAFARWNLNLRYVILDEIHCISEEEGGSQWERLIKLLPCPFLAMSATVN</sequence>
<dbReference type="InterPro" id="IPR052431">
    <property type="entry name" value="SKI2_subfamily_helicases"/>
</dbReference>